<organism evidence="1 2">
    <name type="scientific">Tanacetum coccineum</name>
    <dbReference type="NCBI Taxonomy" id="301880"/>
    <lineage>
        <taxon>Eukaryota</taxon>
        <taxon>Viridiplantae</taxon>
        <taxon>Streptophyta</taxon>
        <taxon>Embryophyta</taxon>
        <taxon>Tracheophyta</taxon>
        <taxon>Spermatophyta</taxon>
        <taxon>Magnoliopsida</taxon>
        <taxon>eudicotyledons</taxon>
        <taxon>Gunneridae</taxon>
        <taxon>Pentapetalae</taxon>
        <taxon>asterids</taxon>
        <taxon>campanulids</taxon>
        <taxon>Asterales</taxon>
        <taxon>Asteraceae</taxon>
        <taxon>Asteroideae</taxon>
        <taxon>Anthemideae</taxon>
        <taxon>Anthemidinae</taxon>
        <taxon>Tanacetum</taxon>
    </lineage>
</organism>
<comment type="caution">
    <text evidence="1">The sequence shown here is derived from an EMBL/GenBank/DDBJ whole genome shotgun (WGS) entry which is preliminary data.</text>
</comment>
<name>A0ABQ5G8F5_9ASTR</name>
<accession>A0ABQ5G8F5</accession>
<gene>
    <name evidence="1" type="ORF">Tco_1030563</name>
</gene>
<protein>
    <recommendedName>
        <fullName evidence="3">MAK10-like protein</fullName>
    </recommendedName>
</protein>
<evidence type="ECO:0008006" key="3">
    <source>
        <dbReference type="Google" id="ProtNLM"/>
    </source>
</evidence>
<dbReference type="Proteomes" id="UP001151760">
    <property type="component" value="Unassembled WGS sequence"/>
</dbReference>
<evidence type="ECO:0000313" key="2">
    <source>
        <dbReference type="Proteomes" id="UP001151760"/>
    </source>
</evidence>
<dbReference type="PANTHER" id="PTHR33223">
    <property type="entry name" value="CCHC-TYPE DOMAIN-CONTAINING PROTEIN"/>
    <property type="match status" value="1"/>
</dbReference>
<sequence length="344" mass="39836">MNFKPRARRIKSLGWHLEEIHVTLAHLEKKRARLRLYTKSFEETVHTERGDGVTNFKRRRQDFQIDGVMDLTTASGCSRLKVALEDSTWRRHYSKPSYEGYRNTIELPEGNNVVPLQSNTIRLVQNGCAFHGLQSEDPNQHLKDFLKFVDSLDLDVANRERKRLCIFQFSICNQASNWLECLPAGSILTWEDLTTHESFYDAWTRFKDLLLKVPHHGLDLWLQVQIFYDYVDYTIQMAIDYVAGGILRKLRPEVACETIVGLAQYEKEGRNDPILPEEGSLDYINPNIEQLLGVIKCKVDMLMKNMIPLMGRSEDVYVTIHIRSCKTKSYINSLTIDDPPRGPT</sequence>
<reference evidence="1" key="2">
    <citation type="submission" date="2022-01" db="EMBL/GenBank/DDBJ databases">
        <authorList>
            <person name="Yamashiro T."/>
            <person name="Shiraishi A."/>
            <person name="Satake H."/>
            <person name="Nakayama K."/>
        </authorList>
    </citation>
    <scope>NUCLEOTIDE SEQUENCE</scope>
</reference>
<proteinExistence type="predicted"/>
<keyword evidence="2" id="KW-1185">Reference proteome</keyword>
<dbReference type="EMBL" id="BQNB010018154">
    <property type="protein sequence ID" value="GJT71277.1"/>
    <property type="molecule type" value="Genomic_DNA"/>
</dbReference>
<dbReference type="PANTHER" id="PTHR33223:SF11">
    <property type="entry name" value="ELEMENT PROTEIN, PUTATIVE-RELATED"/>
    <property type="match status" value="1"/>
</dbReference>
<evidence type="ECO:0000313" key="1">
    <source>
        <dbReference type="EMBL" id="GJT71277.1"/>
    </source>
</evidence>
<reference evidence="1" key="1">
    <citation type="journal article" date="2022" name="Int. J. Mol. Sci.">
        <title>Draft Genome of Tanacetum Coccineum: Genomic Comparison of Closely Related Tanacetum-Family Plants.</title>
        <authorList>
            <person name="Yamashiro T."/>
            <person name="Shiraishi A."/>
            <person name="Nakayama K."/>
            <person name="Satake H."/>
        </authorList>
    </citation>
    <scope>NUCLEOTIDE SEQUENCE</scope>
</reference>